<evidence type="ECO:0000313" key="7">
    <source>
        <dbReference type="EMBL" id="KAK2608674.1"/>
    </source>
</evidence>
<dbReference type="Gene3D" id="3.90.120.10">
    <property type="entry name" value="DNA Methylase, subunit A, domain 2"/>
    <property type="match status" value="1"/>
</dbReference>
<evidence type="ECO:0000256" key="2">
    <source>
        <dbReference type="ARBA" id="ARBA00022603"/>
    </source>
</evidence>
<feature type="active site" evidence="5">
    <location>
        <position position="358"/>
    </location>
</feature>
<dbReference type="PANTHER" id="PTHR10629:SF52">
    <property type="entry name" value="DNA (CYTOSINE-5)-METHYLTRANSFERASE 1"/>
    <property type="match status" value="1"/>
</dbReference>
<gene>
    <name evidence="7" type="ORF">QQS21_002785</name>
</gene>
<dbReference type="EC" id="2.1.1.37" evidence="1"/>
<keyword evidence="4 5" id="KW-0949">S-adenosyl-L-methionine</keyword>
<dbReference type="Proteomes" id="UP001251528">
    <property type="component" value="Unassembled WGS sequence"/>
</dbReference>
<feature type="region of interest" description="Disordered" evidence="6">
    <location>
        <begin position="174"/>
        <end position="193"/>
    </location>
</feature>
<dbReference type="GO" id="GO:0044027">
    <property type="term" value="P:negative regulation of gene expression via chromosomal CpG island methylation"/>
    <property type="evidence" value="ECO:0007669"/>
    <property type="project" value="TreeGrafter"/>
</dbReference>
<dbReference type="EMBL" id="JASWJB010000034">
    <property type="protein sequence ID" value="KAK2608674.1"/>
    <property type="molecule type" value="Genomic_DNA"/>
</dbReference>
<dbReference type="PROSITE" id="PS00095">
    <property type="entry name" value="C5_MTASE_2"/>
    <property type="match status" value="1"/>
</dbReference>
<dbReference type="GO" id="GO:0005634">
    <property type="term" value="C:nucleus"/>
    <property type="evidence" value="ECO:0007669"/>
    <property type="project" value="TreeGrafter"/>
</dbReference>
<evidence type="ECO:0000256" key="6">
    <source>
        <dbReference type="SAM" id="MobiDB-lite"/>
    </source>
</evidence>
<dbReference type="InterPro" id="IPR001525">
    <property type="entry name" value="C5_MeTfrase"/>
</dbReference>
<dbReference type="PROSITE" id="PS51679">
    <property type="entry name" value="SAM_MT_C5"/>
    <property type="match status" value="1"/>
</dbReference>
<sequence length="626" mass="70310">MACLTPQTGSSIGRNRSGSIASSCTLGYDSNDEVTEVGDDQQIIDLTCGGVSPQYSSYLCGSGISDSTRSHTDQICISDLCEVKDTLLGTYPVDFIRVRDISQRTAKGRIFRGLPFLRTRNMKGRLPKKSNELCMVLQFPSQPSGVSNDNALLIDVKEEMILRKRKLITTNAIYPEHTSKQGSRRSAQERAPSRLHQIQGYPALVCRWKWTRKTDEEAIERILPSEVLQIQYLVLEEALCNRWRGGRHRGGSWGSGHSSIAHHVDINRVSDESSNLTRQFDQKYTLFDAFSGAGGVSRGAQNAGFKVTHAVDNDPAVWDTYSSNFPETHLYEMSIDTFVQQNKQSSIRVDVLHISPPCQYFSPAHTRPSAQDEDNTDAILCCHELVHTLRPRLVTLEETFGLAFDRHKEYLHSIIGDLTHQGYSVRWKVVELSAWGSAQSRKRLIILAAGPGETLPTFPPSTHSKNGGCSLLPYTTIRKALSRLRPGDDLHDLATEPRYSPPRLPLSFDTQIGTVCAGHGDFYYPDGTRNYTLREYASLQGFPIFHKFRGIKKNIKRQIGNAFPPNTVKVLYKHLEKWLLRQDRVATYQPRPNQVAVLDRLPDTGDISWGSPNNTMDWESDVLEVS</sequence>
<comment type="caution">
    <text evidence="7">The sequence shown here is derived from an EMBL/GenBank/DDBJ whole genome shotgun (WGS) entry which is preliminary data.</text>
</comment>
<protein>
    <recommendedName>
        <fullName evidence="1">DNA (cytosine-5-)-methyltransferase</fullName>
        <ecNumber evidence="1">2.1.1.37</ecNumber>
    </recommendedName>
</protein>
<evidence type="ECO:0000256" key="3">
    <source>
        <dbReference type="ARBA" id="ARBA00022679"/>
    </source>
</evidence>
<dbReference type="Gene3D" id="3.40.50.150">
    <property type="entry name" value="Vaccinia Virus protein VP39"/>
    <property type="match status" value="1"/>
</dbReference>
<dbReference type="SUPFAM" id="SSF53335">
    <property type="entry name" value="S-adenosyl-L-methionine-dependent methyltransferases"/>
    <property type="match status" value="1"/>
</dbReference>
<evidence type="ECO:0000313" key="8">
    <source>
        <dbReference type="Proteomes" id="UP001251528"/>
    </source>
</evidence>
<organism evidence="7 8">
    <name type="scientific">Conoideocrella luteorostrata</name>
    <dbReference type="NCBI Taxonomy" id="1105319"/>
    <lineage>
        <taxon>Eukaryota</taxon>
        <taxon>Fungi</taxon>
        <taxon>Dikarya</taxon>
        <taxon>Ascomycota</taxon>
        <taxon>Pezizomycotina</taxon>
        <taxon>Sordariomycetes</taxon>
        <taxon>Hypocreomycetidae</taxon>
        <taxon>Hypocreales</taxon>
        <taxon>Clavicipitaceae</taxon>
        <taxon>Conoideocrella</taxon>
    </lineage>
</organism>
<dbReference type="InterPro" id="IPR050390">
    <property type="entry name" value="C5-Methyltransferase"/>
</dbReference>
<proteinExistence type="inferred from homology"/>
<dbReference type="GO" id="GO:0003886">
    <property type="term" value="F:DNA (cytosine-5-)-methyltransferase activity"/>
    <property type="evidence" value="ECO:0007669"/>
    <property type="project" value="UniProtKB-EC"/>
</dbReference>
<evidence type="ECO:0000256" key="1">
    <source>
        <dbReference type="ARBA" id="ARBA00011975"/>
    </source>
</evidence>
<name>A0AAJ0G127_9HYPO</name>
<dbReference type="InterPro" id="IPR031303">
    <property type="entry name" value="C5_meth_CS"/>
</dbReference>
<dbReference type="PRINTS" id="PR00105">
    <property type="entry name" value="C5METTRFRASE"/>
</dbReference>
<dbReference type="Pfam" id="PF00145">
    <property type="entry name" value="DNA_methylase"/>
    <property type="match status" value="2"/>
</dbReference>
<keyword evidence="8" id="KW-1185">Reference proteome</keyword>
<accession>A0AAJ0G127</accession>
<comment type="similarity">
    <text evidence="5">Belongs to the class I-like SAM-binding methyltransferase superfamily. C5-methyltransferase family.</text>
</comment>
<evidence type="ECO:0000256" key="4">
    <source>
        <dbReference type="ARBA" id="ARBA00022691"/>
    </source>
</evidence>
<reference evidence="7" key="1">
    <citation type="submission" date="2023-06" db="EMBL/GenBank/DDBJ databases">
        <title>Conoideocrella luteorostrata (Hypocreales: Clavicipitaceae), a potential biocontrol fungus for elongate hemlock scale in United States Christmas tree production areas.</title>
        <authorList>
            <person name="Barrett H."/>
            <person name="Lovett B."/>
            <person name="Macias A.M."/>
            <person name="Stajich J.E."/>
            <person name="Kasson M.T."/>
        </authorList>
    </citation>
    <scope>NUCLEOTIDE SEQUENCE</scope>
    <source>
        <strain evidence="7">ARSEF 14590</strain>
    </source>
</reference>
<dbReference type="AlphaFoldDB" id="A0AAJ0G127"/>
<keyword evidence="2 5" id="KW-0489">Methyltransferase</keyword>
<keyword evidence="3 5" id="KW-0808">Transferase</keyword>
<dbReference type="InterPro" id="IPR029063">
    <property type="entry name" value="SAM-dependent_MTases_sf"/>
</dbReference>
<dbReference type="GO" id="GO:0003677">
    <property type="term" value="F:DNA binding"/>
    <property type="evidence" value="ECO:0007669"/>
    <property type="project" value="TreeGrafter"/>
</dbReference>
<dbReference type="GO" id="GO:0032259">
    <property type="term" value="P:methylation"/>
    <property type="evidence" value="ECO:0007669"/>
    <property type="project" value="UniProtKB-KW"/>
</dbReference>
<dbReference type="PANTHER" id="PTHR10629">
    <property type="entry name" value="CYTOSINE-SPECIFIC METHYLTRANSFERASE"/>
    <property type="match status" value="1"/>
</dbReference>
<evidence type="ECO:0000256" key="5">
    <source>
        <dbReference type="PROSITE-ProRule" id="PRU01016"/>
    </source>
</evidence>